<dbReference type="Proteomes" id="UP000602076">
    <property type="component" value="Unassembled WGS sequence"/>
</dbReference>
<dbReference type="CDD" id="cd07067">
    <property type="entry name" value="HP_PGM_like"/>
    <property type="match status" value="1"/>
</dbReference>
<keyword evidence="2" id="KW-1185">Reference proteome</keyword>
<dbReference type="PANTHER" id="PTHR48100">
    <property type="entry name" value="BROAD-SPECIFICITY PHOSPHATASE YOR283W-RELATED"/>
    <property type="match status" value="1"/>
</dbReference>
<dbReference type="InterPro" id="IPR029033">
    <property type="entry name" value="His_PPase_superfam"/>
</dbReference>
<dbReference type="RefSeq" id="WP_190998792.1">
    <property type="nucleotide sequence ID" value="NZ_JACXSI010000031.1"/>
</dbReference>
<sequence>MANYCCLYKGSDLVGEKIYLVRHCEAEGQSSEAPLTSNGLRQADQICEFFTNVSIEKIICSPFLRAIQTIEPLSRKRNIEIGKDDRLAERVLSSVNLPDWLEKLKATYEDMNLSFEGGESSREASERIVKVIEDVIGNEAEHTIIVSHGNILSLLIKHFDHSFGFEQWRSMSNPDVYLLTRSEEKHHIERLWK</sequence>
<reference evidence="1" key="1">
    <citation type="submission" date="2020-09" db="EMBL/GenBank/DDBJ databases">
        <title>Bacillus faecalis sp. nov., a moderately halophilic bacterium isolated from cow faeces.</title>
        <authorList>
            <person name="Jiang L."/>
            <person name="Lee J."/>
        </authorList>
    </citation>
    <scope>NUCLEOTIDE SEQUENCE</scope>
    <source>
        <strain evidence="1">AGMB 02131</strain>
    </source>
</reference>
<dbReference type="SUPFAM" id="SSF53254">
    <property type="entry name" value="Phosphoglycerate mutase-like"/>
    <property type="match status" value="1"/>
</dbReference>
<dbReference type="GO" id="GO:0005737">
    <property type="term" value="C:cytoplasm"/>
    <property type="evidence" value="ECO:0007669"/>
    <property type="project" value="TreeGrafter"/>
</dbReference>
<dbReference type="InterPro" id="IPR050275">
    <property type="entry name" value="PGM_Phosphatase"/>
</dbReference>
<accession>A0A927HDA7</accession>
<dbReference type="GO" id="GO:0016791">
    <property type="term" value="F:phosphatase activity"/>
    <property type="evidence" value="ECO:0007669"/>
    <property type="project" value="TreeGrafter"/>
</dbReference>
<evidence type="ECO:0000313" key="1">
    <source>
        <dbReference type="EMBL" id="MBD3109253.1"/>
    </source>
</evidence>
<dbReference type="Pfam" id="PF00300">
    <property type="entry name" value="His_Phos_1"/>
    <property type="match status" value="1"/>
</dbReference>
<dbReference type="PANTHER" id="PTHR48100:SF1">
    <property type="entry name" value="HISTIDINE PHOSPHATASE FAMILY PROTEIN-RELATED"/>
    <property type="match status" value="1"/>
</dbReference>
<evidence type="ECO:0000313" key="2">
    <source>
        <dbReference type="Proteomes" id="UP000602076"/>
    </source>
</evidence>
<organism evidence="1 2">
    <name type="scientific">Peribacillus faecalis</name>
    <dbReference type="NCBI Taxonomy" id="2772559"/>
    <lineage>
        <taxon>Bacteria</taxon>
        <taxon>Bacillati</taxon>
        <taxon>Bacillota</taxon>
        <taxon>Bacilli</taxon>
        <taxon>Bacillales</taxon>
        <taxon>Bacillaceae</taxon>
        <taxon>Peribacillus</taxon>
    </lineage>
</organism>
<dbReference type="EMBL" id="JACXSI010000031">
    <property type="protein sequence ID" value="MBD3109253.1"/>
    <property type="molecule type" value="Genomic_DNA"/>
</dbReference>
<proteinExistence type="predicted"/>
<name>A0A927HDA7_9BACI</name>
<protein>
    <submittedName>
        <fullName evidence="1">Histidine phosphatase family protein</fullName>
    </submittedName>
</protein>
<comment type="caution">
    <text evidence="1">The sequence shown here is derived from an EMBL/GenBank/DDBJ whole genome shotgun (WGS) entry which is preliminary data.</text>
</comment>
<dbReference type="SMART" id="SM00855">
    <property type="entry name" value="PGAM"/>
    <property type="match status" value="1"/>
</dbReference>
<dbReference type="Gene3D" id="3.40.50.1240">
    <property type="entry name" value="Phosphoglycerate mutase-like"/>
    <property type="match status" value="1"/>
</dbReference>
<gene>
    <name evidence="1" type="ORF">IEO70_12940</name>
</gene>
<dbReference type="AlphaFoldDB" id="A0A927HDA7"/>
<dbReference type="InterPro" id="IPR013078">
    <property type="entry name" value="His_Pase_superF_clade-1"/>
</dbReference>